<name>A0A834LV50_RHOSS</name>
<protein>
    <recommendedName>
        <fullName evidence="1">Argonaute linker 2 domain-containing protein</fullName>
    </recommendedName>
</protein>
<dbReference type="AlphaFoldDB" id="A0A834LV50"/>
<comment type="caution">
    <text evidence="2">The sequence shown here is derived from an EMBL/GenBank/DDBJ whole genome shotgun (WGS) entry which is preliminary data.</text>
</comment>
<sequence length="229" mass="25747">MAGQIYSLVLLLVAEVDEEKNMKSVIDYFQEVFATCKIVEGQRYSKRLNDKQITSLLKFSCQRLQEQEAEILQEQKPKQFTKVDTTEEDPYAKEFGISIDDKLASVEARVLPAPWEFNFEPGIPIHAARPDQVKKALKYVCIAAANGREEYCTIGRLALENSLSDIPTIIFGADVTHPESGEDLCAQPQHQELIQDLYNTWQNPKGGTVTGGMIRYMFTTPNSFDSGSS</sequence>
<proteinExistence type="predicted"/>
<reference evidence="2" key="1">
    <citation type="submission" date="2019-11" db="EMBL/GenBank/DDBJ databases">
        <authorList>
            <person name="Liu Y."/>
            <person name="Hou J."/>
            <person name="Li T.-Q."/>
            <person name="Guan C.-H."/>
            <person name="Wu X."/>
            <person name="Wu H.-Z."/>
            <person name="Ling F."/>
            <person name="Zhang R."/>
            <person name="Shi X.-G."/>
            <person name="Ren J.-P."/>
            <person name="Chen E.-F."/>
            <person name="Sun J.-M."/>
        </authorList>
    </citation>
    <scope>NUCLEOTIDE SEQUENCE</scope>
    <source>
        <strain evidence="2">Adult_tree_wgs_1</strain>
        <tissue evidence="2">Leaves</tissue>
    </source>
</reference>
<dbReference type="Pfam" id="PF16488">
    <property type="entry name" value="ArgoL2"/>
    <property type="match status" value="1"/>
</dbReference>
<dbReference type="InterPro" id="IPR036085">
    <property type="entry name" value="PAZ_dom_sf"/>
</dbReference>
<gene>
    <name evidence="2" type="ORF">RHSIM_Rhsim03G0269000</name>
</gene>
<dbReference type="Proteomes" id="UP000626092">
    <property type="component" value="Unassembled WGS sequence"/>
</dbReference>
<feature type="domain" description="Argonaute linker 2" evidence="1">
    <location>
        <begin position="87"/>
        <end position="115"/>
    </location>
</feature>
<dbReference type="OrthoDB" id="10252740at2759"/>
<accession>A0A834LV50</accession>
<keyword evidence="3" id="KW-1185">Reference proteome</keyword>
<dbReference type="EMBL" id="WJXA01000003">
    <property type="protein sequence ID" value="KAF7148093.1"/>
    <property type="molecule type" value="Genomic_DNA"/>
</dbReference>
<dbReference type="InterPro" id="IPR032472">
    <property type="entry name" value="ArgoL2"/>
</dbReference>
<evidence type="ECO:0000313" key="2">
    <source>
        <dbReference type="EMBL" id="KAF7148093.1"/>
    </source>
</evidence>
<evidence type="ECO:0000259" key="1">
    <source>
        <dbReference type="Pfam" id="PF16488"/>
    </source>
</evidence>
<organism evidence="2 3">
    <name type="scientific">Rhododendron simsii</name>
    <name type="common">Sims's rhododendron</name>
    <dbReference type="NCBI Taxonomy" id="118357"/>
    <lineage>
        <taxon>Eukaryota</taxon>
        <taxon>Viridiplantae</taxon>
        <taxon>Streptophyta</taxon>
        <taxon>Embryophyta</taxon>
        <taxon>Tracheophyta</taxon>
        <taxon>Spermatophyta</taxon>
        <taxon>Magnoliopsida</taxon>
        <taxon>eudicotyledons</taxon>
        <taxon>Gunneridae</taxon>
        <taxon>Pentapetalae</taxon>
        <taxon>asterids</taxon>
        <taxon>Ericales</taxon>
        <taxon>Ericaceae</taxon>
        <taxon>Ericoideae</taxon>
        <taxon>Rhodoreae</taxon>
        <taxon>Rhododendron</taxon>
    </lineage>
</organism>
<dbReference type="SUPFAM" id="SSF101690">
    <property type="entry name" value="PAZ domain"/>
    <property type="match status" value="1"/>
</dbReference>
<evidence type="ECO:0000313" key="3">
    <source>
        <dbReference type="Proteomes" id="UP000626092"/>
    </source>
</evidence>
<dbReference type="PANTHER" id="PTHR22891">
    <property type="entry name" value="EUKARYOTIC TRANSLATION INITIATION FACTOR 2C"/>
    <property type="match status" value="1"/>
</dbReference>